<gene>
    <name evidence="2" type="ORF">KCG34_24880</name>
</gene>
<name>A0A975G0A2_9CAUL</name>
<evidence type="ECO:0000313" key="2">
    <source>
        <dbReference type="EMBL" id="QUD88224.1"/>
    </source>
</evidence>
<feature type="domain" description="Carrier" evidence="1">
    <location>
        <begin position="8"/>
        <end position="86"/>
    </location>
</feature>
<reference evidence="2" key="1">
    <citation type="submission" date="2021-04" db="EMBL/GenBank/DDBJ databases">
        <title>The complete genome sequence of Caulobacter sp. S6.</title>
        <authorList>
            <person name="Tang Y."/>
            <person name="Ouyang W."/>
            <person name="Liu Q."/>
            <person name="Huang B."/>
            <person name="Guo Z."/>
            <person name="Lei P."/>
        </authorList>
    </citation>
    <scope>NUCLEOTIDE SEQUENCE</scope>
    <source>
        <strain evidence="2">S6</strain>
    </source>
</reference>
<dbReference type="Gene3D" id="1.10.1200.10">
    <property type="entry name" value="ACP-like"/>
    <property type="match status" value="1"/>
</dbReference>
<dbReference type="InterPro" id="IPR036736">
    <property type="entry name" value="ACP-like_sf"/>
</dbReference>
<evidence type="ECO:0000259" key="1">
    <source>
        <dbReference type="PROSITE" id="PS50075"/>
    </source>
</evidence>
<dbReference type="InterPro" id="IPR009081">
    <property type="entry name" value="PP-bd_ACP"/>
</dbReference>
<accession>A0A975G0A2</accession>
<evidence type="ECO:0000313" key="3">
    <source>
        <dbReference type="Proteomes" id="UP000676409"/>
    </source>
</evidence>
<dbReference type="EMBL" id="CP073078">
    <property type="protein sequence ID" value="QUD88224.1"/>
    <property type="molecule type" value="Genomic_DNA"/>
</dbReference>
<organism evidence="2 3">
    <name type="scientific">Phenylobacterium montanum</name>
    <dbReference type="NCBI Taxonomy" id="2823693"/>
    <lineage>
        <taxon>Bacteria</taxon>
        <taxon>Pseudomonadati</taxon>
        <taxon>Pseudomonadota</taxon>
        <taxon>Alphaproteobacteria</taxon>
        <taxon>Caulobacterales</taxon>
        <taxon>Caulobacteraceae</taxon>
        <taxon>Phenylobacterium</taxon>
    </lineage>
</organism>
<dbReference type="SUPFAM" id="SSF47336">
    <property type="entry name" value="ACP-like"/>
    <property type="match status" value="1"/>
</dbReference>
<proteinExistence type="predicted"/>
<dbReference type="Proteomes" id="UP000676409">
    <property type="component" value="Chromosome"/>
</dbReference>
<dbReference type="AlphaFoldDB" id="A0A975G0A2"/>
<dbReference type="RefSeq" id="WP_211938275.1">
    <property type="nucleotide sequence ID" value="NZ_CP073078.1"/>
</dbReference>
<protein>
    <recommendedName>
        <fullName evidence="1">Carrier domain-containing protein</fullName>
    </recommendedName>
</protein>
<dbReference type="KEGG" id="caul:KCG34_24880"/>
<dbReference type="PROSITE" id="PS50075">
    <property type="entry name" value="CARRIER"/>
    <property type="match status" value="1"/>
</dbReference>
<keyword evidence="3" id="KW-1185">Reference proteome</keyword>
<dbReference type="Pfam" id="PF00550">
    <property type="entry name" value="PP-binding"/>
    <property type="match status" value="1"/>
</dbReference>
<sequence length="88" mass="9542">MIAEQRRAACDPRIDGIVQGLLAKRGRPAVTDLDQDLNEAGLTSVDMVNLMLAVEGEFDIEIPAALMKPEHFRTLRAIEALVAKVTAA</sequence>